<dbReference type="InterPro" id="IPR003346">
    <property type="entry name" value="Transposase_20"/>
</dbReference>
<evidence type="ECO:0000259" key="1">
    <source>
        <dbReference type="Pfam" id="PF02371"/>
    </source>
</evidence>
<organism evidence="2 3">
    <name type="scientific">Mesorhizobium salmacidum</name>
    <dbReference type="NCBI Taxonomy" id="3015171"/>
    <lineage>
        <taxon>Bacteria</taxon>
        <taxon>Pseudomonadati</taxon>
        <taxon>Pseudomonadota</taxon>
        <taxon>Alphaproteobacteria</taxon>
        <taxon>Hyphomicrobiales</taxon>
        <taxon>Phyllobacteriaceae</taxon>
        <taxon>Mesorhizobium</taxon>
    </lineage>
</organism>
<proteinExistence type="predicted"/>
<reference evidence="2 3" key="1">
    <citation type="submission" date="2022-12" db="EMBL/GenBank/DDBJ databases">
        <authorList>
            <person name="Muema E."/>
        </authorList>
    </citation>
    <scope>NUCLEOTIDE SEQUENCE [LARGE SCALE GENOMIC DNA]</scope>
    <source>
        <strain evidence="3">1326</strain>
    </source>
</reference>
<sequence>MIYAPHRQSRQGLFGHGGASLSASTCDDASRFRRSSIAGAHLGLASKRYESGVVTRKVHVSKPGDELTRTLQYEASNVILTRQIGFSSLNGFKGAGSKKAKVAVARNFAVILHGMCKTKEPFRYADAAA</sequence>
<keyword evidence="3" id="KW-1185">Reference proteome</keyword>
<name>A0ABU8L3X3_9HYPH</name>
<evidence type="ECO:0000313" key="2">
    <source>
        <dbReference type="EMBL" id="MEI9412268.1"/>
    </source>
</evidence>
<dbReference type="EMBL" id="JAPYKS010000025">
    <property type="protein sequence ID" value="MEI9412268.1"/>
    <property type="molecule type" value="Genomic_DNA"/>
</dbReference>
<feature type="domain" description="Transposase IS116/IS110/IS902 C-terminal" evidence="1">
    <location>
        <begin position="19"/>
        <end position="80"/>
    </location>
</feature>
<gene>
    <name evidence="2" type="ORF">O7A60_26445</name>
</gene>
<dbReference type="RefSeq" id="WP_337108686.1">
    <property type="nucleotide sequence ID" value="NZ_JAPYKS010000025.1"/>
</dbReference>
<dbReference type="Proteomes" id="UP001387293">
    <property type="component" value="Unassembled WGS sequence"/>
</dbReference>
<comment type="caution">
    <text evidence="2">The sequence shown here is derived from an EMBL/GenBank/DDBJ whole genome shotgun (WGS) entry which is preliminary data.</text>
</comment>
<accession>A0ABU8L3X3</accession>
<evidence type="ECO:0000313" key="3">
    <source>
        <dbReference type="Proteomes" id="UP001387293"/>
    </source>
</evidence>
<dbReference type="Pfam" id="PF02371">
    <property type="entry name" value="Transposase_20"/>
    <property type="match status" value="1"/>
</dbReference>
<protein>
    <submittedName>
        <fullName evidence="2">Transposase</fullName>
    </submittedName>
</protein>